<name>A0A6B3SJ61_9BURK</name>
<organism evidence="2 3">
    <name type="scientific">Noviherbaspirillum galbum</name>
    <dbReference type="NCBI Taxonomy" id="2709383"/>
    <lineage>
        <taxon>Bacteria</taxon>
        <taxon>Pseudomonadati</taxon>
        <taxon>Pseudomonadota</taxon>
        <taxon>Betaproteobacteria</taxon>
        <taxon>Burkholderiales</taxon>
        <taxon>Oxalobacteraceae</taxon>
        <taxon>Noviherbaspirillum</taxon>
    </lineage>
</organism>
<accession>A0A6B3SJ61</accession>
<comment type="caution">
    <text evidence="2">The sequence shown here is derived from an EMBL/GenBank/DDBJ whole genome shotgun (WGS) entry which is preliminary data.</text>
</comment>
<dbReference type="InterPro" id="IPR011990">
    <property type="entry name" value="TPR-like_helical_dom_sf"/>
</dbReference>
<protein>
    <submittedName>
        <fullName evidence="2">Tetratricopeptide repeat protein</fullName>
    </submittedName>
</protein>
<keyword evidence="1" id="KW-0732">Signal</keyword>
<feature type="signal peptide" evidence="1">
    <location>
        <begin position="1"/>
        <end position="36"/>
    </location>
</feature>
<gene>
    <name evidence="2" type="ORF">G3574_07380</name>
</gene>
<proteinExistence type="predicted"/>
<feature type="chain" id="PRO_5025427024" evidence="1">
    <location>
        <begin position="37"/>
        <end position="431"/>
    </location>
</feature>
<dbReference type="Proteomes" id="UP000482155">
    <property type="component" value="Unassembled WGS sequence"/>
</dbReference>
<dbReference type="AlphaFoldDB" id="A0A6B3SJ61"/>
<dbReference type="Gene3D" id="1.25.40.10">
    <property type="entry name" value="Tetratricopeptide repeat domain"/>
    <property type="match status" value="1"/>
</dbReference>
<dbReference type="RefSeq" id="WP_163961567.1">
    <property type="nucleotide sequence ID" value="NZ_JAAIVB010000021.1"/>
</dbReference>
<dbReference type="Pfam" id="PF14559">
    <property type="entry name" value="TPR_19"/>
    <property type="match status" value="1"/>
</dbReference>
<evidence type="ECO:0000313" key="2">
    <source>
        <dbReference type="EMBL" id="NEX60894.1"/>
    </source>
</evidence>
<dbReference type="EMBL" id="JAAIVB010000021">
    <property type="protein sequence ID" value="NEX60894.1"/>
    <property type="molecule type" value="Genomic_DNA"/>
</dbReference>
<keyword evidence="3" id="KW-1185">Reference proteome</keyword>
<sequence length="431" mass="48531">MTRKPFRPSLSLLRPTRWLAMLGLALPALLPLPATAQAQTQTSIQTLAQAQNDLYIDAMRSLNEGRRNDASDALARMIEREPQHAGAWLDLAIIQCELGRAEEAERLFKIIETRFSPPPIIMDVISRWRSLGCSQWQPRIGLTFMASRGFDTNVNQGASNPNFGIGTGSSRVELQLLPEYLPRSDHYTSVSLDYLRELDNNGSIGFVQGRLQVNDALAAYNTSSIAMGMERPWRFGNWSLRGTGTLAAFGLGGRLYQRQAQLQARLTPPLPLPPSWQFSVGAGVNHIEYATLEDYNANMFELRTQLNYRSEFTQAQAGVGLNTDRGVSTRPGKDRQGWNASISAKTLLPYRLTGELSWLRQTWLSEAVYSPGLIDERRKQDTQIIRGVLTYPLSKQQNLNLEVRAVKNDENISLFQYNSRQVQLSWQWQGD</sequence>
<evidence type="ECO:0000256" key="1">
    <source>
        <dbReference type="SAM" id="SignalP"/>
    </source>
</evidence>
<reference evidence="2 3" key="1">
    <citation type="submission" date="2020-02" db="EMBL/GenBank/DDBJ databases">
        <authorList>
            <person name="Kim M.K."/>
        </authorList>
    </citation>
    <scope>NUCLEOTIDE SEQUENCE [LARGE SCALE GENOMIC DNA]</scope>
    <source>
        <strain evidence="2 3">17J57-3</strain>
    </source>
</reference>
<evidence type="ECO:0000313" key="3">
    <source>
        <dbReference type="Proteomes" id="UP000482155"/>
    </source>
</evidence>
<dbReference type="SUPFAM" id="SSF48452">
    <property type="entry name" value="TPR-like"/>
    <property type="match status" value="1"/>
</dbReference>